<feature type="repeat" description="WD" evidence="3">
    <location>
        <begin position="214"/>
        <end position="255"/>
    </location>
</feature>
<dbReference type="PANTHER" id="PTHR19862">
    <property type="entry name" value="WD REPEAT-CONTAINING PROTEIN 48"/>
    <property type="match status" value="1"/>
</dbReference>
<evidence type="ECO:0000256" key="1">
    <source>
        <dbReference type="ARBA" id="ARBA00022574"/>
    </source>
</evidence>
<dbReference type="GO" id="GO:0000724">
    <property type="term" value="P:double-strand break repair via homologous recombination"/>
    <property type="evidence" value="ECO:0007669"/>
    <property type="project" value="TreeGrafter"/>
</dbReference>
<dbReference type="InterPro" id="IPR001680">
    <property type="entry name" value="WD40_rpt"/>
</dbReference>
<evidence type="ECO:0000313" key="6">
    <source>
        <dbReference type="Proteomes" id="UP000193920"/>
    </source>
</evidence>
<keyword evidence="2" id="KW-0677">Repeat</keyword>
<dbReference type="SMART" id="SM00320">
    <property type="entry name" value="WD40"/>
    <property type="match status" value="7"/>
</dbReference>
<feature type="compositionally biased region" description="Polar residues" evidence="4">
    <location>
        <begin position="793"/>
        <end position="804"/>
    </location>
</feature>
<dbReference type="InterPro" id="IPR020472">
    <property type="entry name" value="WD40_PAC1"/>
</dbReference>
<dbReference type="InterPro" id="IPR051246">
    <property type="entry name" value="WDR48"/>
</dbReference>
<feature type="repeat" description="WD" evidence="3">
    <location>
        <begin position="259"/>
        <end position="293"/>
    </location>
</feature>
<keyword evidence="1 3" id="KW-0853">WD repeat</keyword>
<dbReference type="STRING" id="1754190.A0A1Y2AFU9"/>
<evidence type="ECO:0000256" key="2">
    <source>
        <dbReference type="ARBA" id="ARBA00022737"/>
    </source>
</evidence>
<feature type="repeat" description="WD" evidence="3">
    <location>
        <begin position="294"/>
        <end position="327"/>
    </location>
</feature>
<name>A0A1Y2AFU9_9FUNG</name>
<dbReference type="Pfam" id="PF00400">
    <property type="entry name" value="WD40"/>
    <property type="match status" value="4"/>
</dbReference>
<evidence type="ECO:0000256" key="3">
    <source>
        <dbReference type="PROSITE-ProRule" id="PRU00221"/>
    </source>
</evidence>
<feature type="repeat" description="WD" evidence="3">
    <location>
        <begin position="172"/>
        <end position="213"/>
    </location>
</feature>
<gene>
    <name evidence="5" type="ORF">LY90DRAFT_142279</name>
</gene>
<sequence length="839" mass="95183">MVVKQRISYVVRENYNEISHNSGINSLALDTRTPGGLLYTAGKDSKINSWKLYLDEDNVNPYYVKKDNIDNGIIETSQPYGSFQDDVQYNEIGNIDCNESLDSIKDFSLTNNFHSEEILSTNSNKQGLTMANSTTAITIKKNIHKLKQKYSLQFDLRRKKCVTQTPTFNKGYWYHSDWVNDIVLTSNKDHFISASSDRSIYLWDINNNLPTSRIGFHKDDIRVLAYSSKCNWVASGGFDQRVLFWDIVNSDDSLTQASIYSIATNNEGNVLVTGSPERIVRIWDTRLGKQVLKLTGHSDNVRALIVSEDGKWVLSGSSDSTIKLWSIANIKRCIMTYSHYSDSVWSLTSNSPYLKTFWAGGRDGCITKINQSSNYDYNNQYDNDYGDCVLICKENSGVVKLATIDNGYIYAATSSSNINCWRDIPLSSQSLNIYKNQNPNDFERATIPKTSVITQSNDIISDSLYTFNQIQSVASVDTRSMSYNNNDNFYDNDFSSRQTFDDSIVSIFSKPEATITGKPPIIKFTMLNDKRHVLTQDAEKNVEEWDIILCKKSKTYDKADYEKTLKETNKRIFTENWCSLDIHTGALTVSLMPNKLFDSLIYYDECFEDMIVPESLIDSRINVGRWVLTNLMYNFVMTVNKMNTESDNHLKINTNIDELDNNKNNNENVKLPTSNSSIHCITPLTAESSYSKPDSFGNLSISSLGRNESLIKNIRRKSSLKVNNVNQEKSSSHMFPELKGDYSDEESDNDENSSFNSLDNVTKPTSENNAKEILLDRNISPIEESSEVKDDLGNSSLQSSSIENNEGKKEPSTEVTSSNNSETNKKIITNVNKCIWFIK</sequence>
<dbReference type="AlphaFoldDB" id="A0A1Y2AFU9"/>
<evidence type="ECO:0000313" key="5">
    <source>
        <dbReference type="EMBL" id="ORY21314.1"/>
    </source>
</evidence>
<comment type="caution">
    <text evidence="5">The sequence shown here is derived from an EMBL/GenBank/DDBJ whole genome shotgun (WGS) entry which is preliminary data.</text>
</comment>
<dbReference type="EMBL" id="MCOG01000268">
    <property type="protein sequence ID" value="ORY21314.1"/>
    <property type="molecule type" value="Genomic_DNA"/>
</dbReference>
<evidence type="ECO:0000256" key="4">
    <source>
        <dbReference type="SAM" id="MobiDB-lite"/>
    </source>
</evidence>
<dbReference type="PROSITE" id="PS00678">
    <property type="entry name" value="WD_REPEATS_1"/>
    <property type="match status" value="1"/>
</dbReference>
<dbReference type="Gene3D" id="2.130.10.10">
    <property type="entry name" value="YVTN repeat-like/Quinoprotein amine dehydrogenase"/>
    <property type="match status" value="2"/>
</dbReference>
<keyword evidence="6" id="KW-1185">Reference proteome</keyword>
<dbReference type="PROSITE" id="PS50082">
    <property type="entry name" value="WD_REPEATS_2"/>
    <property type="match status" value="4"/>
</dbReference>
<feature type="region of interest" description="Disordered" evidence="4">
    <location>
        <begin position="722"/>
        <end position="821"/>
    </location>
</feature>
<dbReference type="GO" id="GO:0043130">
    <property type="term" value="F:ubiquitin binding"/>
    <property type="evidence" value="ECO:0007669"/>
    <property type="project" value="TreeGrafter"/>
</dbReference>
<dbReference type="PANTHER" id="PTHR19862:SF14">
    <property type="entry name" value="WD REPEAT-CONTAINING PROTEIN 48"/>
    <property type="match status" value="1"/>
</dbReference>
<dbReference type="SUPFAM" id="SSF50978">
    <property type="entry name" value="WD40 repeat-like"/>
    <property type="match status" value="1"/>
</dbReference>
<dbReference type="Proteomes" id="UP000193920">
    <property type="component" value="Unassembled WGS sequence"/>
</dbReference>
<dbReference type="InterPro" id="IPR036322">
    <property type="entry name" value="WD40_repeat_dom_sf"/>
</dbReference>
<dbReference type="PRINTS" id="PR00320">
    <property type="entry name" value="GPROTEINBRPT"/>
</dbReference>
<reference evidence="5 6" key="1">
    <citation type="submission" date="2016-08" db="EMBL/GenBank/DDBJ databases">
        <title>A Parts List for Fungal Cellulosomes Revealed by Comparative Genomics.</title>
        <authorList>
            <consortium name="DOE Joint Genome Institute"/>
            <person name="Haitjema C.H."/>
            <person name="Gilmore S.P."/>
            <person name="Henske J.K."/>
            <person name="Solomon K.V."/>
            <person name="De Groot R."/>
            <person name="Kuo A."/>
            <person name="Mondo S.J."/>
            <person name="Salamov A.A."/>
            <person name="Labutti K."/>
            <person name="Zhao Z."/>
            <person name="Chiniquy J."/>
            <person name="Barry K."/>
            <person name="Brewer H.M."/>
            <person name="Purvine S.O."/>
            <person name="Wright A.T."/>
            <person name="Boxma B."/>
            <person name="Van Alen T."/>
            <person name="Hackstein J.H."/>
            <person name="Baker S.E."/>
            <person name="Grigoriev I.V."/>
            <person name="O'Malley M.A."/>
        </authorList>
    </citation>
    <scope>NUCLEOTIDE SEQUENCE [LARGE SCALE GENOMIC DNA]</scope>
    <source>
        <strain evidence="5 6">G1</strain>
    </source>
</reference>
<protein>
    <submittedName>
        <fullName evidence="5">WD40 repeat-like protein</fullName>
    </submittedName>
</protein>
<dbReference type="InterPro" id="IPR015943">
    <property type="entry name" value="WD40/YVTN_repeat-like_dom_sf"/>
</dbReference>
<organism evidence="5 6">
    <name type="scientific">Neocallimastix californiae</name>
    <dbReference type="NCBI Taxonomy" id="1754190"/>
    <lineage>
        <taxon>Eukaryota</taxon>
        <taxon>Fungi</taxon>
        <taxon>Fungi incertae sedis</taxon>
        <taxon>Chytridiomycota</taxon>
        <taxon>Chytridiomycota incertae sedis</taxon>
        <taxon>Neocallimastigomycetes</taxon>
        <taxon>Neocallimastigales</taxon>
        <taxon>Neocallimastigaceae</taxon>
        <taxon>Neocallimastix</taxon>
    </lineage>
</organism>
<accession>A0A1Y2AFU9</accession>
<dbReference type="InterPro" id="IPR019775">
    <property type="entry name" value="WD40_repeat_CS"/>
</dbReference>
<dbReference type="OrthoDB" id="2421129at2759"/>
<dbReference type="PROSITE" id="PS50294">
    <property type="entry name" value="WD_REPEATS_REGION"/>
    <property type="match status" value="3"/>
</dbReference>
<proteinExistence type="predicted"/>
<feature type="compositionally biased region" description="Polar residues" evidence="4">
    <location>
        <begin position="722"/>
        <end position="733"/>
    </location>
</feature>